<evidence type="ECO:0000259" key="1">
    <source>
        <dbReference type="Pfam" id="PF13648"/>
    </source>
</evidence>
<proteinExistence type="predicted"/>
<dbReference type="EMBL" id="CAXJRC010000042">
    <property type="protein sequence ID" value="CAL2107767.1"/>
    <property type="molecule type" value="Genomic_DNA"/>
</dbReference>
<dbReference type="Proteomes" id="UP001497602">
    <property type="component" value="Unassembled WGS sequence"/>
</dbReference>
<sequence>MYRITLFIMLFLLSLSLFSQKGLKSKLYGKWQIESYEILGEIHQPSLKERNDYILFKTNMFFEIFSEGNQDKGSWSFNKEAKISLITDDNQSLEVTLLKITSDFLTIKYNTKDLDYIIFHYKKQ</sequence>
<reference evidence="2 3" key="1">
    <citation type="submission" date="2024-05" db="EMBL/GenBank/DDBJ databases">
        <authorList>
            <person name="Duchaud E."/>
        </authorList>
    </citation>
    <scope>NUCLEOTIDE SEQUENCE [LARGE SCALE GENOMIC DNA]</scope>
    <source>
        <strain evidence="2">Ena-SAMPLE-TAB-13-05-2024-13:56:06:370-140305</strain>
    </source>
</reference>
<protein>
    <submittedName>
        <fullName evidence="2">Lipocalin-like domain-containing protein</fullName>
    </submittedName>
</protein>
<name>A0ABP1FBL5_9FLAO</name>
<gene>
    <name evidence="2" type="ORF">T190115A13A_50009</name>
</gene>
<evidence type="ECO:0000313" key="3">
    <source>
        <dbReference type="Proteomes" id="UP001497602"/>
    </source>
</evidence>
<accession>A0ABP1FBL5</accession>
<keyword evidence="3" id="KW-1185">Reference proteome</keyword>
<dbReference type="Pfam" id="PF13648">
    <property type="entry name" value="Lipocalin_4"/>
    <property type="match status" value="1"/>
</dbReference>
<dbReference type="InterPro" id="IPR024311">
    <property type="entry name" value="Lipocalin-like"/>
</dbReference>
<organism evidence="2 3">
    <name type="scientific">Tenacibaculum vairaonense</name>
    <dbReference type="NCBI Taxonomy" id="3137860"/>
    <lineage>
        <taxon>Bacteria</taxon>
        <taxon>Pseudomonadati</taxon>
        <taxon>Bacteroidota</taxon>
        <taxon>Flavobacteriia</taxon>
        <taxon>Flavobacteriales</taxon>
        <taxon>Flavobacteriaceae</taxon>
        <taxon>Tenacibaculum</taxon>
    </lineage>
</organism>
<dbReference type="RefSeq" id="WP_348739359.1">
    <property type="nucleotide sequence ID" value="NZ_CAXJRC010000042.1"/>
</dbReference>
<feature type="domain" description="Lipocalin-like" evidence="1">
    <location>
        <begin position="27"/>
        <end position="106"/>
    </location>
</feature>
<evidence type="ECO:0000313" key="2">
    <source>
        <dbReference type="EMBL" id="CAL2107767.1"/>
    </source>
</evidence>
<comment type="caution">
    <text evidence="2">The sequence shown here is derived from an EMBL/GenBank/DDBJ whole genome shotgun (WGS) entry which is preliminary data.</text>
</comment>